<gene>
    <name evidence="6" type="ORF">GCM10009827_047330</name>
</gene>
<feature type="DNA-binding region" description="OmpR/PhoB-type" evidence="3">
    <location>
        <begin position="1"/>
        <end position="90"/>
    </location>
</feature>
<dbReference type="Pfam" id="PF13401">
    <property type="entry name" value="AAA_22"/>
    <property type="match status" value="1"/>
</dbReference>
<evidence type="ECO:0000313" key="7">
    <source>
        <dbReference type="Proteomes" id="UP001501470"/>
    </source>
</evidence>
<dbReference type="Gene3D" id="1.25.40.10">
    <property type="entry name" value="Tetratricopeptide repeat domain"/>
    <property type="match status" value="3"/>
</dbReference>
<dbReference type="SUPFAM" id="SSF52540">
    <property type="entry name" value="P-loop containing nucleoside triphosphate hydrolases"/>
    <property type="match status" value="1"/>
</dbReference>
<evidence type="ECO:0000256" key="4">
    <source>
        <dbReference type="SAM" id="MobiDB-lite"/>
    </source>
</evidence>
<dbReference type="InterPro" id="IPR027417">
    <property type="entry name" value="P-loop_NTPase"/>
</dbReference>
<keyword evidence="2 3" id="KW-0238">DNA-binding</keyword>
<dbReference type="InterPro" id="IPR005158">
    <property type="entry name" value="BTAD"/>
</dbReference>
<dbReference type="RefSeq" id="WP_344504229.1">
    <property type="nucleotide sequence ID" value="NZ_BAAAQD010000009.1"/>
</dbReference>
<dbReference type="PROSITE" id="PS51755">
    <property type="entry name" value="OMPR_PHOB"/>
    <property type="match status" value="1"/>
</dbReference>
<dbReference type="Proteomes" id="UP001501470">
    <property type="component" value="Unassembled WGS sequence"/>
</dbReference>
<organism evidence="6 7">
    <name type="scientific">Dactylosporangium maewongense</name>
    <dbReference type="NCBI Taxonomy" id="634393"/>
    <lineage>
        <taxon>Bacteria</taxon>
        <taxon>Bacillati</taxon>
        <taxon>Actinomycetota</taxon>
        <taxon>Actinomycetes</taxon>
        <taxon>Micromonosporales</taxon>
        <taxon>Micromonosporaceae</taxon>
        <taxon>Dactylosporangium</taxon>
    </lineage>
</organism>
<dbReference type="EMBL" id="BAAAQD010000009">
    <property type="protein sequence ID" value="GAA1525174.1"/>
    <property type="molecule type" value="Genomic_DNA"/>
</dbReference>
<dbReference type="Pfam" id="PF25872">
    <property type="entry name" value="HTH_77"/>
    <property type="match status" value="1"/>
</dbReference>
<dbReference type="InterPro" id="IPR011990">
    <property type="entry name" value="TPR-like_helical_dom_sf"/>
</dbReference>
<dbReference type="PANTHER" id="PTHR47691:SF3">
    <property type="entry name" value="HTH-TYPE TRANSCRIPTIONAL REGULATOR RV0890C-RELATED"/>
    <property type="match status" value="1"/>
</dbReference>
<comment type="similarity">
    <text evidence="1">Belongs to the AfsR/DnrI/RedD regulatory family.</text>
</comment>
<feature type="domain" description="OmpR/PhoB-type" evidence="5">
    <location>
        <begin position="1"/>
        <end position="90"/>
    </location>
</feature>
<reference evidence="7" key="1">
    <citation type="journal article" date="2019" name="Int. J. Syst. Evol. Microbiol.">
        <title>The Global Catalogue of Microorganisms (GCM) 10K type strain sequencing project: providing services to taxonomists for standard genome sequencing and annotation.</title>
        <authorList>
            <consortium name="The Broad Institute Genomics Platform"/>
            <consortium name="The Broad Institute Genome Sequencing Center for Infectious Disease"/>
            <person name="Wu L."/>
            <person name="Ma J."/>
        </authorList>
    </citation>
    <scope>NUCLEOTIDE SEQUENCE [LARGE SCALE GENOMIC DNA]</scope>
    <source>
        <strain evidence="7">JCM 15933</strain>
    </source>
</reference>
<sequence>MRIGVLGPLEVRATSGAPVEIGGARLRVLVTLLALDAGRPVTGARLADGIWGGTPPGDATNALQSLVSRLRRILPDGMLLARPSGYQLDVDPRDVDHLLFADLVERARALLAEDPAAAVRLFRDAEALWRGPALEDAGEAPLVLARRATLDELRLAATEDRTAAELSLGRRVVADLEAAVAAHPLRERLVDLLMRALHAEGRTADALRAYTRCRETLAEELGADPSPALTSTYLTILRSAPPGHHAAEPPQMPGEAAPEESAANGVGNLRAPLTSFVGRAEELRALRGTLATARLVTLVGPGGAGKTRLATEAGRAAAPRDGVWIVELANVTDPADVVQAVWTGLGMRDPSAAAGPVRRATVALPRIAEALSYRRILLILDNCEHVVEAAAALADRLLGDCPDLRVLATSREPLGITGEVLLPVGPLPADALDSAAVRLLSDRAAAVRPGFRLDGSALRICRALDGMPLAIELAAARCRSMTAAQVADRLDDRFRLLTRGSRTALPRHQTLRAVVDWSWDLLTEPERAMLRRLAVFPGGATLEAAAAVCDPDGALGDPVELVAALVDKSLLVETGGRYGMLETIRAYGLQRLDEQGETARLRHRHATWFLALADRLEPTLRTAGQLESLAVLSAEHDNLHGALRRAIADGDADLAVRFVLVLSWYWWMRGHRVEGGALAVAALALDGPCDPGARAMACGVAAVNGFDGVGEASQVNEWFDEAFAHQGDHPMFRLFQAVAMLFRQGSSEATLDRIGALLDDPDPWLSSLGQLLLCHAEMNVGIPYDAAVERFDRALAGFRAIGERWGMAASLQSLGEIHARRGDYATAAGHIEEGLRLFDVLGATEDRPPAEVRLAQLYELLGRADEAEAMLDRARHTALKVGLPDGIAYVEYVHADRALRAGRLADARQRFDRAAEVLGADRASPQLLAAVHGGLAVVRAREGATAAARTMAAVALEHARDAFDGPVAGAVLEDAAEVLLLGGDPATAVTLLTAARKTRGGPDRTRPHVATLTTDAEAALPVAERAAAVARGHALSIETAVDLL</sequence>
<comment type="caution">
    <text evidence="6">The sequence shown here is derived from an EMBL/GenBank/DDBJ whole genome shotgun (WGS) entry which is preliminary data.</text>
</comment>
<dbReference type="Gene3D" id="1.10.10.10">
    <property type="entry name" value="Winged helix-like DNA-binding domain superfamily/Winged helix DNA-binding domain"/>
    <property type="match status" value="1"/>
</dbReference>
<accession>A0ABP4LJ54</accession>
<dbReference type="SMART" id="SM01043">
    <property type="entry name" value="BTAD"/>
    <property type="match status" value="1"/>
</dbReference>
<dbReference type="Pfam" id="PF03704">
    <property type="entry name" value="BTAD"/>
    <property type="match status" value="1"/>
</dbReference>
<dbReference type="InterPro" id="IPR001867">
    <property type="entry name" value="OmpR/PhoB-type_DNA-bd"/>
</dbReference>
<dbReference type="PRINTS" id="PR00364">
    <property type="entry name" value="DISEASERSIST"/>
</dbReference>
<evidence type="ECO:0000256" key="1">
    <source>
        <dbReference type="ARBA" id="ARBA00005820"/>
    </source>
</evidence>
<dbReference type="SUPFAM" id="SSF48452">
    <property type="entry name" value="TPR-like"/>
    <property type="match status" value="2"/>
</dbReference>
<dbReference type="PANTHER" id="PTHR47691">
    <property type="entry name" value="REGULATOR-RELATED"/>
    <property type="match status" value="1"/>
</dbReference>
<evidence type="ECO:0000256" key="2">
    <source>
        <dbReference type="ARBA" id="ARBA00023125"/>
    </source>
</evidence>
<dbReference type="InterPro" id="IPR049945">
    <property type="entry name" value="AAA_22"/>
</dbReference>
<proteinExistence type="inferred from homology"/>
<evidence type="ECO:0000259" key="5">
    <source>
        <dbReference type="PROSITE" id="PS51755"/>
    </source>
</evidence>
<evidence type="ECO:0000256" key="3">
    <source>
        <dbReference type="PROSITE-ProRule" id="PRU01091"/>
    </source>
</evidence>
<dbReference type="Gene3D" id="3.40.50.300">
    <property type="entry name" value="P-loop containing nucleotide triphosphate hydrolases"/>
    <property type="match status" value="1"/>
</dbReference>
<dbReference type="InterPro" id="IPR016032">
    <property type="entry name" value="Sig_transdc_resp-reg_C-effctor"/>
</dbReference>
<protein>
    <submittedName>
        <fullName evidence="6">BTAD domain-containing putative transcriptional regulator</fullName>
    </submittedName>
</protein>
<keyword evidence="7" id="KW-1185">Reference proteome</keyword>
<feature type="region of interest" description="Disordered" evidence="4">
    <location>
        <begin position="240"/>
        <end position="262"/>
    </location>
</feature>
<evidence type="ECO:0000313" key="6">
    <source>
        <dbReference type="EMBL" id="GAA1525174.1"/>
    </source>
</evidence>
<dbReference type="InterPro" id="IPR058852">
    <property type="entry name" value="HTH_77"/>
</dbReference>
<dbReference type="CDD" id="cd15831">
    <property type="entry name" value="BTAD"/>
    <property type="match status" value="1"/>
</dbReference>
<name>A0ABP4LJ54_9ACTN</name>
<dbReference type="SMART" id="SM00862">
    <property type="entry name" value="Trans_reg_C"/>
    <property type="match status" value="1"/>
</dbReference>
<dbReference type="SUPFAM" id="SSF46894">
    <property type="entry name" value="C-terminal effector domain of the bipartite response regulators"/>
    <property type="match status" value="1"/>
</dbReference>
<dbReference type="InterPro" id="IPR036388">
    <property type="entry name" value="WH-like_DNA-bd_sf"/>
</dbReference>